<reference evidence="1" key="1">
    <citation type="submission" date="2020-07" db="EMBL/GenBank/DDBJ databases">
        <title>Multicomponent nature underlies the extraordinary mechanical properties of spider dragline silk.</title>
        <authorList>
            <person name="Kono N."/>
            <person name="Nakamura H."/>
            <person name="Mori M."/>
            <person name="Yoshida Y."/>
            <person name="Ohtoshi R."/>
            <person name="Malay A.D."/>
            <person name="Moran D.A.P."/>
            <person name="Tomita M."/>
            <person name="Numata K."/>
            <person name="Arakawa K."/>
        </authorList>
    </citation>
    <scope>NUCLEOTIDE SEQUENCE</scope>
</reference>
<proteinExistence type="predicted"/>
<evidence type="ECO:0000313" key="1">
    <source>
        <dbReference type="EMBL" id="GFQ69446.1"/>
    </source>
</evidence>
<keyword evidence="2" id="KW-1185">Reference proteome</keyword>
<accession>A0A8X6F4J0</accession>
<gene>
    <name evidence="1" type="ORF">TNCT_363661</name>
</gene>
<dbReference type="EMBL" id="BMAO01030663">
    <property type="protein sequence ID" value="GFQ69446.1"/>
    <property type="molecule type" value="Genomic_DNA"/>
</dbReference>
<protein>
    <submittedName>
        <fullName evidence="1">Uncharacterized protein</fullName>
    </submittedName>
</protein>
<dbReference type="AlphaFoldDB" id="A0A8X6F4J0"/>
<sequence length="180" mass="19873">MNPTLLYLQQGLTEKIFGWPRSPPSSMEALILLLSSLPELLLPCVSCYSEKSIICEQLFQRQREKLAAQITSSRSPCAVGVNKQHCGIPLLGKRLEIATYTAACIFNEDFLPVLQSYGGVGCLGRSNSAEIVDNVQILREEKTAEAKFKEARTLGRVLKAAENDNFEKMEGLFYAPGTAE</sequence>
<organism evidence="1 2">
    <name type="scientific">Trichonephila clavata</name>
    <name type="common">Joro spider</name>
    <name type="synonym">Nephila clavata</name>
    <dbReference type="NCBI Taxonomy" id="2740835"/>
    <lineage>
        <taxon>Eukaryota</taxon>
        <taxon>Metazoa</taxon>
        <taxon>Ecdysozoa</taxon>
        <taxon>Arthropoda</taxon>
        <taxon>Chelicerata</taxon>
        <taxon>Arachnida</taxon>
        <taxon>Araneae</taxon>
        <taxon>Araneomorphae</taxon>
        <taxon>Entelegynae</taxon>
        <taxon>Araneoidea</taxon>
        <taxon>Nephilidae</taxon>
        <taxon>Trichonephila</taxon>
    </lineage>
</organism>
<dbReference type="Proteomes" id="UP000887116">
    <property type="component" value="Unassembled WGS sequence"/>
</dbReference>
<evidence type="ECO:0000313" key="2">
    <source>
        <dbReference type="Proteomes" id="UP000887116"/>
    </source>
</evidence>
<name>A0A8X6F4J0_TRICU</name>
<comment type="caution">
    <text evidence="1">The sequence shown here is derived from an EMBL/GenBank/DDBJ whole genome shotgun (WGS) entry which is preliminary data.</text>
</comment>